<dbReference type="RefSeq" id="WP_269461390.1">
    <property type="nucleotide sequence ID" value="NZ_LS483452.1"/>
</dbReference>
<protein>
    <submittedName>
        <fullName evidence="1">Uncharacterized protein</fullName>
    </submittedName>
</protein>
<accession>A0A330M8W7</accession>
<reference evidence="2" key="1">
    <citation type="submission" date="2018-06" db="EMBL/GenBank/DDBJ databases">
        <authorList>
            <person name="Cea G.-C."/>
            <person name="William W."/>
        </authorList>
    </citation>
    <scope>NUCLEOTIDE SEQUENCE [LARGE SCALE GENOMIC DNA]</scope>
    <source>
        <strain evidence="2">DB21MT-2</strain>
    </source>
</reference>
<proteinExistence type="predicted"/>
<dbReference type="EMBL" id="LS483452">
    <property type="protein sequence ID" value="SQH77450.1"/>
    <property type="molecule type" value="Genomic_DNA"/>
</dbReference>
<organism evidence="1 2">
    <name type="scientific">Shewanella benthica</name>
    <dbReference type="NCBI Taxonomy" id="43661"/>
    <lineage>
        <taxon>Bacteria</taxon>
        <taxon>Pseudomonadati</taxon>
        <taxon>Pseudomonadota</taxon>
        <taxon>Gammaproteobacteria</taxon>
        <taxon>Alteromonadales</taxon>
        <taxon>Shewanellaceae</taxon>
        <taxon>Shewanella</taxon>
    </lineage>
</organism>
<dbReference type="AlphaFoldDB" id="A0A330M8W7"/>
<dbReference type="KEGG" id="sbk:SHEWBE_3487"/>
<evidence type="ECO:0000313" key="2">
    <source>
        <dbReference type="Proteomes" id="UP000250123"/>
    </source>
</evidence>
<dbReference type="Proteomes" id="UP000250123">
    <property type="component" value="Chromosome SHEWBE"/>
</dbReference>
<gene>
    <name evidence="1" type="ORF">SHEWBE_3487</name>
</gene>
<sequence length="42" mass="4339">MLQSIAAKAAPTVNLCLLQSIAAKAAPTVMLVNYLVVAINRG</sequence>
<evidence type="ECO:0000313" key="1">
    <source>
        <dbReference type="EMBL" id="SQH77450.1"/>
    </source>
</evidence>
<name>A0A330M8W7_9GAMM</name>